<feature type="compositionally biased region" description="Polar residues" evidence="2">
    <location>
        <begin position="363"/>
        <end position="373"/>
    </location>
</feature>
<evidence type="ECO:0000256" key="1">
    <source>
        <dbReference type="PROSITE-ProRule" id="PRU00288"/>
    </source>
</evidence>
<dbReference type="AlphaFoldDB" id="A0A2T2PD30"/>
<dbReference type="GO" id="GO:0005096">
    <property type="term" value="F:GTPase activator activity"/>
    <property type="evidence" value="ECO:0007669"/>
    <property type="project" value="InterPro"/>
</dbReference>
<dbReference type="CDD" id="cd08839">
    <property type="entry name" value="ArfGap_SMAP"/>
    <property type="match status" value="1"/>
</dbReference>
<dbReference type="PANTHER" id="PTHR45705:SF1">
    <property type="entry name" value="FI20236P1"/>
    <property type="match status" value="1"/>
</dbReference>
<keyword evidence="1" id="KW-0862">Zinc</keyword>
<sequence length="538" mass="55937">MSRRPNPAADRAEQNRQTLKSLVKLEANKSCADCKRNKHPRWASWNLGIFICIRCSGIHRGMGTHISRVKSVDLDSWTDEQLQSVLKWGNARANKYWEAKLAPGHVPSEAKIENFIRTKYESKRWVMDGGIPDPASLDVEDDDIPLKKVQEKVQIERSASQRLAGSSGGPPRAQPPPPQPAIDLFGDETPAPPRPSTGPPTARAVPPKAEAAPPKQTKAGDSLLGLDFLGSAPPTQPARPSSTGPANAAPSRPDLKQSILSLYASSSKPAAQPQVQQHTRQESFGALASPQSQTSPQQSNFGGLNDAFSSLSFSSQPAPPQPKPSPFAGLDNFGSTKSPPTTSTSNLFGGGGSFFDSKPKSPPVQSRTGSTSGFGDFSAFTSPSTSAAPKPAAPASGMNDLLDLSMPAAAPPAPKPVSSPPLTSPSAGSAFNLTSPAAAPKPAAAPNYSGFSNMDAWGSTDAWATPAASQPAATTTATAPHTQSSNAGGWGGSAVTQDDDFGGWSSAAPTTTTHTSNTTAKPAGGFSGGDDLFSNVWE</sequence>
<feature type="compositionally biased region" description="Polar residues" evidence="2">
    <location>
        <begin position="424"/>
        <end position="435"/>
    </location>
</feature>
<reference evidence="4 5" key="1">
    <citation type="journal article" date="2018" name="Front. Microbiol.">
        <title>Genome-Wide Analysis of Corynespora cassiicola Leaf Fall Disease Putative Effectors.</title>
        <authorList>
            <person name="Lopez D."/>
            <person name="Ribeiro S."/>
            <person name="Label P."/>
            <person name="Fumanal B."/>
            <person name="Venisse J.S."/>
            <person name="Kohler A."/>
            <person name="de Oliveira R.R."/>
            <person name="Labutti K."/>
            <person name="Lipzen A."/>
            <person name="Lail K."/>
            <person name="Bauer D."/>
            <person name="Ohm R.A."/>
            <person name="Barry K.W."/>
            <person name="Spatafora J."/>
            <person name="Grigoriev I.V."/>
            <person name="Martin F.M."/>
            <person name="Pujade-Renaud V."/>
        </authorList>
    </citation>
    <scope>NUCLEOTIDE SEQUENCE [LARGE SCALE GENOMIC DNA]</scope>
    <source>
        <strain evidence="4 5">Philippines</strain>
    </source>
</reference>
<keyword evidence="1" id="KW-0479">Metal-binding</keyword>
<feature type="compositionally biased region" description="Low complexity" evidence="2">
    <location>
        <begin position="335"/>
        <end position="345"/>
    </location>
</feature>
<proteinExistence type="predicted"/>
<accession>A0A2T2PD30</accession>
<dbReference type="GO" id="GO:0008270">
    <property type="term" value="F:zinc ion binding"/>
    <property type="evidence" value="ECO:0007669"/>
    <property type="project" value="UniProtKB-KW"/>
</dbReference>
<protein>
    <submittedName>
        <fullName evidence="4">ArfGap-domain-containing protein</fullName>
    </submittedName>
</protein>
<dbReference type="EMBL" id="KZ678128">
    <property type="protein sequence ID" value="PSN75571.1"/>
    <property type="molecule type" value="Genomic_DNA"/>
</dbReference>
<dbReference type="InterPro" id="IPR051718">
    <property type="entry name" value="ARF_GTPase-activating"/>
</dbReference>
<evidence type="ECO:0000259" key="3">
    <source>
        <dbReference type="PROSITE" id="PS50115"/>
    </source>
</evidence>
<keyword evidence="1" id="KW-0863">Zinc-finger</keyword>
<feature type="compositionally biased region" description="Low complexity" evidence="2">
    <location>
        <begin position="377"/>
        <end position="396"/>
    </location>
</feature>
<feature type="compositionally biased region" description="Polar residues" evidence="2">
    <location>
        <begin position="258"/>
        <end position="278"/>
    </location>
</feature>
<dbReference type="InterPro" id="IPR001164">
    <property type="entry name" value="ArfGAP_dom"/>
</dbReference>
<evidence type="ECO:0000313" key="4">
    <source>
        <dbReference type="EMBL" id="PSN75571.1"/>
    </source>
</evidence>
<name>A0A2T2PD30_CORCC</name>
<organism evidence="4 5">
    <name type="scientific">Corynespora cassiicola Philippines</name>
    <dbReference type="NCBI Taxonomy" id="1448308"/>
    <lineage>
        <taxon>Eukaryota</taxon>
        <taxon>Fungi</taxon>
        <taxon>Dikarya</taxon>
        <taxon>Ascomycota</taxon>
        <taxon>Pezizomycotina</taxon>
        <taxon>Dothideomycetes</taxon>
        <taxon>Pleosporomycetidae</taxon>
        <taxon>Pleosporales</taxon>
        <taxon>Corynesporascaceae</taxon>
        <taxon>Corynespora</taxon>
    </lineage>
</organism>
<dbReference type="Gene3D" id="1.10.220.150">
    <property type="entry name" value="Arf GTPase activating protein"/>
    <property type="match status" value="1"/>
</dbReference>
<feature type="region of interest" description="Disordered" evidence="2">
    <location>
        <begin position="157"/>
        <end position="538"/>
    </location>
</feature>
<dbReference type="SUPFAM" id="SSF57863">
    <property type="entry name" value="ArfGap/RecO-like zinc finger"/>
    <property type="match status" value="1"/>
</dbReference>
<dbReference type="Pfam" id="PF01412">
    <property type="entry name" value="ArfGap"/>
    <property type="match status" value="1"/>
</dbReference>
<evidence type="ECO:0000313" key="5">
    <source>
        <dbReference type="Proteomes" id="UP000240883"/>
    </source>
</evidence>
<dbReference type="FunFam" id="1.10.220.150:FF:000010">
    <property type="entry name" value="Stromal membrane-associated protein"/>
    <property type="match status" value="1"/>
</dbReference>
<keyword evidence="5" id="KW-1185">Reference proteome</keyword>
<dbReference type="PROSITE" id="PS50115">
    <property type="entry name" value="ARFGAP"/>
    <property type="match status" value="1"/>
</dbReference>
<feature type="compositionally biased region" description="Low complexity" evidence="2">
    <location>
        <begin position="505"/>
        <end position="520"/>
    </location>
</feature>
<feature type="compositionally biased region" description="Pro residues" evidence="2">
    <location>
        <begin position="409"/>
        <end position="423"/>
    </location>
</feature>
<feature type="compositionally biased region" description="Low complexity" evidence="2">
    <location>
        <begin position="464"/>
        <end position="485"/>
    </location>
</feature>
<dbReference type="PANTHER" id="PTHR45705">
    <property type="entry name" value="FI20236P1"/>
    <property type="match status" value="1"/>
</dbReference>
<dbReference type="InterPro" id="IPR037278">
    <property type="entry name" value="ARFGAP/RecO"/>
</dbReference>
<feature type="compositionally biased region" description="Low complexity" evidence="2">
    <location>
        <begin position="307"/>
        <end position="316"/>
    </location>
</feature>
<evidence type="ECO:0000256" key="2">
    <source>
        <dbReference type="SAM" id="MobiDB-lite"/>
    </source>
</evidence>
<dbReference type="Proteomes" id="UP000240883">
    <property type="component" value="Unassembled WGS sequence"/>
</dbReference>
<dbReference type="OrthoDB" id="10266696at2759"/>
<dbReference type="InterPro" id="IPR038508">
    <property type="entry name" value="ArfGAP_dom_sf"/>
</dbReference>
<dbReference type="GO" id="GO:0005737">
    <property type="term" value="C:cytoplasm"/>
    <property type="evidence" value="ECO:0007669"/>
    <property type="project" value="TreeGrafter"/>
</dbReference>
<feature type="compositionally biased region" description="Low complexity" evidence="2">
    <location>
        <begin position="289"/>
        <end position="299"/>
    </location>
</feature>
<gene>
    <name evidence="4" type="ORF">BS50DRAFT_596462</name>
</gene>
<feature type="domain" description="Arf-GAP" evidence="3">
    <location>
        <begin position="16"/>
        <end position="126"/>
    </location>
</feature>
<dbReference type="SMART" id="SM00105">
    <property type="entry name" value="ArfGap"/>
    <property type="match status" value="1"/>
</dbReference>
<dbReference type="InterPro" id="IPR044732">
    <property type="entry name" value="ArfGAP_SMAP1-like"/>
</dbReference>
<feature type="compositionally biased region" description="Low complexity" evidence="2">
    <location>
        <begin position="436"/>
        <end position="446"/>
    </location>
</feature>
<dbReference type="STRING" id="1448308.A0A2T2PD30"/>
<feature type="compositionally biased region" description="Low complexity" evidence="2">
    <location>
        <begin position="199"/>
        <end position="231"/>
    </location>
</feature>
<dbReference type="PRINTS" id="PR00405">
    <property type="entry name" value="REVINTRACTNG"/>
</dbReference>